<keyword evidence="4" id="KW-1185">Reference proteome</keyword>
<dbReference type="AlphaFoldDB" id="A0A2G2WSD3"/>
<name>A0A2G2WSD3_CAPBA</name>
<evidence type="ECO:0000256" key="1">
    <source>
        <dbReference type="ARBA" id="ARBA00008239"/>
    </source>
</evidence>
<gene>
    <name evidence="3" type="ORF">CQW23_12310</name>
</gene>
<evidence type="ECO:0000313" key="4">
    <source>
        <dbReference type="Proteomes" id="UP000224567"/>
    </source>
</evidence>
<dbReference type="GO" id="GO:0016887">
    <property type="term" value="F:ATP hydrolysis activity"/>
    <property type="evidence" value="ECO:0007669"/>
    <property type="project" value="InterPro"/>
</dbReference>
<evidence type="ECO:0000256" key="2">
    <source>
        <dbReference type="ARBA" id="ARBA00023186"/>
    </source>
</evidence>
<dbReference type="EMBL" id="MLFT02000005">
    <property type="protein sequence ID" value="PHT48102.1"/>
    <property type="molecule type" value="Genomic_DNA"/>
</dbReference>
<dbReference type="GO" id="GO:0051082">
    <property type="term" value="F:unfolded protein binding"/>
    <property type="evidence" value="ECO:0007669"/>
    <property type="project" value="InterPro"/>
</dbReference>
<protein>
    <recommendedName>
        <fullName evidence="5">Fungal lipase-like domain-containing protein</fullName>
    </recommendedName>
</protein>
<dbReference type="InterPro" id="IPR001404">
    <property type="entry name" value="Hsp90_fam"/>
</dbReference>
<evidence type="ECO:0008006" key="5">
    <source>
        <dbReference type="Google" id="ProtNLM"/>
    </source>
</evidence>
<comment type="caution">
    <text evidence="3">The sequence shown here is derived from an EMBL/GenBank/DDBJ whole genome shotgun (WGS) entry which is preliminary data.</text>
</comment>
<dbReference type="Gene3D" id="3.30.230.80">
    <property type="match status" value="1"/>
</dbReference>
<dbReference type="SUPFAM" id="SSF54211">
    <property type="entry name" value="Ribosomal protein S5 domain 2-like"/>
    <property type="match status" value="1"/>
</dbReference>
<organism evidence="3 4">
    <name type="scientific">Capsicum baccatum</name>
    <name type="common">Peruvian pepper</name>
    <dbReference type="NCBI Taxonomy" id="33114"/>
    <lineage>
        <taxon>Eukaryota</taxon>
        <taxon>Viridiplantae</taxon>
        <taxon>Streptophyta</taxon>
        <taxon>Embryophyta</taxon>
        <taxon>Tracheophyta</taxon>
        <taxon>Spermatophyta</taxon>
        <taxon>Magnoliopsida</taxon>
        <taxon>eudicotyledons</taxon>
        <taxon>Gunneridae</taxon>
        <taxon>Pentapetalae</taxon>
        <taxon>asterids</taxon>
        <taxon>lamiids</taxon>
        <taxon>Solanales</taxon>
        <taxon>Solanaceae</taxon>
        <taxon>Solanoideae</taxon>
        <taxon>Capsiceae</taxon>
        <taxon>Capsicum</taxon>
    </lineage>
</organism>
<dbReference type="PANTHER" id="PTHR11528">
    <property type="entry name" value="HEAT SHOCK PROTEIN 90 FAMILY MEMBER"/>
    <property type="match status" value="1"/>
</dbReference>
<keyword evidence="2" id="KW-0143">Chaperone</keyword>
<sequence>MTVKEYCLKFNQLAKYAPDLIADPRASMRMFVTGVSGLVLEKCRTTILNRDIDLARSGSIRVTMYNLGSPRVGNKKFAEVYNELKKVKEFSNEWSLVNKQNPIWIRKPEEITKEEYGAFYKSLTNEWEEHLAMKNFSVEGL</sequence>
<dbReference type="GO" id="GO:0005524">
    <property type="term" value="F:ATP binding"/>
    <property type="evidence" value="ECO:0007669"/>
    <property type="project" value="InterPro"/>
</dbReference>
<dbReference type="InterPro" id="IPR020568">
    <property type="entry name" value="Ribosomal_Su5_D2-typ_SF"/>
</dbReference>
<reference evidence="4" key="2">
    <citation type="journal article" date="2017" name="J. Anim. Genet.">
        <title>Multiple reference genome sequences of hot pepper reveal the massive evolution of plant disease resistance genes by retroduplication.</title>
        <authorList>
            <person name="Kim S."/>
            <person name="Park J."/>
            <person name="Yeom S.-I."/>
            <person name="Kim Y.-M."/>
            <person name="Seo E."/>
            <person name="Kim K.-T."/>
            <person name="Kim M.-S."/>
            <person name="Lee J.M."/>
            <person name="Cheong K."/>
            <person name="Shin H.-S."/>
            <person name="Kim S.-B."/>
            <person name="Han K."/>
            <person name="Lee J."/>
            <person name="Park M."/>
            <person name="Lee H.-A."/>
            <person name="Lee H.-Y."/>
            <person name="Lee Y."/>
            <person name="Oh S."/>
            <person name="Lee J.H."/>
            <person name="Choi E."/>
            <person name="Choi E."/>
            <person name="Lee S.E."/>
            <person name="Jeon J."/>
            <person name="Kim H."/>
            <person name="Choi G."/>
            <person name="Song H."/>
            <person name="Lee J."/>
            <person name="Lee S.-C."/>
            <person name="Kwon J.-K."/>
            <person name="Lee H.-Y."/>
            <person name="Koo N."/>
            <person name="Hong Y."/>
            <person name="Kim R.W."/>
            <person name="Kang W.-H."/>
            <person name="Huh J.H."/>
            <person name="Kang B.-C."/>
            <person name="Yang T.-J."/>
            <person name="Lee Y.-H."/>
            <person name="Bennetzen J.L."/>
            <person name="Choi D."/>
        </authorList>
    </citation>
    <scope>NUCLEOTIDE SEQUENCE [LARGE SCALE GENOMIC DNA]</scope>
    <source>
        <strain evidence="4">cv. PBC81</strain>
    </source>
</reference>
<dbReference type="Pfam" id="PF00183">
    <property type="entry name" value="HSP90"/>
    <property type="match status" value="1"/>
</dbReference>
<evidence type="ECO:0000313" key="3">
    <source>
        <dbReference type="EMBL" id="PHT48102.1"/>
    </source>
</evidence>
<comment type="similarity">
    <text evidence="1">Belongs to the heat shock protein 90 family.</text>
</comment>
<reference evidence="3 4" key="1">
    <citation type="journal article" date="2017" name="Genome Biol.">
        <title>New reference genome sequences of hot pepper reveal the massive evolution of plant disease-resistance genes by retroduplication.</title>
        <authorList>
            <person name="Kim S."/>
            <person name="Park J."/>
            <person name="Yeom S.I."/>
            <person name="Kim Y.M."/>
            <person name="Seo E."/>
            <person name="Kim K.T."/>
            <person name="Kim M.S."/>
            <person name="Lee J.M."/>
            <person name="Cheong K."/>
            <person name="Shin H.S."/>
            <person name="Kim S.B."/>
            <person name="Han K."/>
            <person name="Lee J."/>
            <person name="Park M."/>
            <person name="Lee H.A."/>
            <person name="Lee H.Y."/>
            <person name="Lee Y."/>
            <person name="Oh S."/>
            <person name="Lee J.H."/>
            <person name="Choi E."/>
            <person name="Choi E."/>
            <person name="Lee S.E."/>
            <person name="Jeon J."/>
            <person name="Kim H."/>
            <person name="Choi G."/>
            <person name="Song H."/>
            <person name="Lee J."/>
            <person name="Lee S.C."/>
            <person name="Kwon J.K."/>
            <person name="Lee H.Y."/>
            <person name="Koo N."/>
            <person name="Hong Y."/>
            <person name="Kim R.W."/>
            <person name="Kang W.H."/>
            <person name="Huh J.H."/>
            <person name="Kang B.C."/>
            <person name="Yang T.J."/>
            <person name="Lee Y.H."/>
            <person name="Bennetzen J.L."/>
            <person name="Choi D."/>
        </authorList>
    </citation>
    <scope>NUCLEOTIDE SEQUENCE [LARGE SCALE GENOMIC DNA]</scope>
    <source>
        <strain evidence="4">cv. PBC81</strain>
    </source>
</reference>
<dbReference type="GO" id="GO:0140662">
    <property type="term" value="F:ATP-dependent protein folding chaperone"/>
    <property type="evidence" value="ECO:0007669"/>
    <property type="project" value="InterPro"/>
</dbReference>
<dbReference type="STRING" id="33114.A0A2G2WSD3"/>
<dbReference type="OrthoDB" id="1721458at2759"/>
<proteinExistence type="inferred from homology"/>
<dbReference type="Proteomes" id="UP000224567">
    <property type="component" value="Unassembled WGS sequence"/>
</dbReference>
<accession>A0A2G2WSD3</accession>